<feature type="repeat" description="ANK" evidence="3">
    <location>
        <begin position="1354"/>
        <end position="1386"/>
    </location>
</feature>
<dbReference type="InterPro" id="IPR029498">
    <property type="entry name" value="HeLo_dom"/>
</dbReference>
<dbReference type="Pfam" id="PF12796">
    <property type="entry name" value="Ank_2"/>
    <property type="match status" value="8"/>
</dbReference>
<dbReference type="SUPFAM" id="SSF48403">
    <property type="entry name" value="Ankyrin repeat"/>
    <property type="match status" value="3"/>
</dbReference>
<dbReference type="PROSITE" id="PS50297">
    <property type="entry name" value="ANK_REP_REGION"/>
    <property type="match status" value="24"/>
</dbReference>
<dbReference type="PANTHER" id="PTHR24171:SF9">
    <property type="entry name" value="ANKYRIN REPEAT DOMAIN-CONTAINING PROTEIN 39"/>
    <property type="match status" value="1"/>
</dbReference>
<dbReference type="SUPFAM" id="SSF52540">
    <property type="entry name" value="P-loop containing nucleoside triphosphate hydrolases"/>
    <property type="match status" value="1"/>
</dbReference>
<feature type="repeat" description="ANK" evidence="3">
    <location>
        <begin position="1585"/>
        <end position="1617"/>
    </location>
</feature>
<feature type="repeat" description="ANK" evidence="3">
    <location>
        <begin position="1618"/>
        <end position="1650"/>
    </location>
</feature>
<feature type="repeat" description="ANK" evidence="3">
    <location>
        <begin position="1024"/>
        <end position="1056"/>
    </location>
</feature>
<dbReference type="InterPro" id="IPR036770">
    <property type="entry name" value="Ankyrin_rpt-contain_sf"/>
</dbReference>
<dbReference type="EMBL" id="LHQQ01000109">
    <property type="protein sequence ID" value="KOS42316.1"/>
    <property type="molecule type" value="Genomic_DNA"/>
</dbReference>
<accession>A0A0M8NZC1</accession>
<dbReference type="OrthoDB" id="341259at2759"/>
<feature type="repeat" description="ANK" evidence="3">
    <location>
        <begin position="1057"/>
        <end position="1089"/>
    </location>
</feature>
<keyword evidence="7" id="KW-1185">Reference proteome</keyword>
<evidence type="ECO:0000256" key="2">
    <source>
        <dbReference type="ARBA" id="ARBA00023043"/>
    </source>
</evidence>
<dbReference type="STRING" id="229535.A0A0M8NZC1"/>
<dbReference type="PANTHER" id="PTHR24171">
    <property type="entry name" value="ANKYRIN REPEAT DOMAIN-CONTAINING PROTEIN 39-RELATED"/>
    <property type="match status" value="1"/>
</dbReference>
<dbReference type="Gene3D" id="1.20.120.1020">
    <property type="entry name" value="Prion-inhibition and propagation, HeLo domain"/>
    <property type="match status" value="1"/>
</dbReference>
<protein>
    <recommendedName>
        <fullName evidence="5">NACHT domain-containing protein</fullName>
    </recommendedName>
</protein>
<feature type="repeat" description="ANK" evidence="3">
    <location>
        <begin position="892"/>
        <end position="924"/>
    </location>
</feature>
<feature type="repeat" description="ANK" evidence="3">
    <location>
        <begin position="1156"/>
        <end position="1188"/>
    </location>
</feature>
<evidence type="ECO:0000256" key="3">
    <source>
        <dbReference type="PROSITE-ProRule" id="PRU00023"/>
    </source>
</evidence>
<dbReference type="Pfam" id="PF00023">
    <property type="entry name" value="Ank"/>
    <property type="match status" value="1"/>
</dbReference>
<comment type="caution">
    <text evidence="6">The sequence shown here is derived from an EMBL/GenBank/DDBJ whole genome shotgun (WGS) entry which is preliminary data.</text>
</comment>
<feature type="region of interest" description="Disordered" evidence="4">
    <location>
        <begin position="718"/>
        <end position="757"/>
    </location>
</feature>
<dbReference type="Gene3D" id="1.25.40.20">
    <property type="entry name" value="Ankyrin repeat-containing domain"/>
    <property type="match status" value="7"/>
</dbReference>
<dbReference type="Pfam" id="PF13857">
    <property type="entry name" value="Ank_5"/>
    <property type="match status" value="1"/>
</dbReference>
<feature type="repeat" description="ANK" evidence="3">
    <location>
        <begin position="1090"/>
        <end position="1122"/>
    </location>
</feature>
<proteinExistence type="predicted"/>
<feature type="repeat" description="ANK" evidence="3">
    <location>
        <begin position="1123"/>
        <end position="1155"/>
    </location>
</feature>
<dbReference type="InterPro" id="IPR027417">
    <property type="entry name" value="P-loop_NTPase"/>
</dbReference>
<organism evidence="6 7">
    <name type="scientific">Penicillium nordicum</name>
    <dbReference type="NCBI Taxonomy" id="229535"/>
    <lineage>
        <taxon>Eukaryota</taxon>
        <taxon>Fungi</taxon>
        <taxon>Dikarya</taxon>
        <taxon>Ascomycota</taxon>
        <taxon>Pezizomycotina</taxon>
        <taxon>Eurotiomycetes</taxon>
        <taxon>Eurotiomycetidae</taxon>
        <taxon>Eurotiales</taxon>
        <taxon>Aspergillaceae</taxon>
        <taxon>Penicillium</taxon>
    </lineage>
</organism>
<keyword evidence="1" id="KW-0677">Repeat</keyword>
<dbReference type="SMART" id="SM00248">
    <property type="entry name" value="ANK"/>
    <property type="match status" value="30"/>
</dbReference>
<dbReference type="Proteomes" id="UP000037696">
    <property type="component" value="Unassembled WGS sequence"/>
</dbReference>
<dbReference type="InterPro" id="IPR038305">
    <property type="entry name" value="HeLo_sf"/>
</dbReference>
<feature type="repeat" description="ANK" evidence="3">
    <location>
        <begin position="958"/>
        <end position="990"/>
    </location>
</feature>
<feature type="repeat" description="ANK" evidence="3">
    <location>
        <begin position="794"/>
        <end position="826"/>
    </location>
</feature>
<dbReference type="Pfam" id="PF24883">
    <property type="entry name" value="NPHP3_N"/>
    <property type="match status" value="1"/>
</dbReference>
<feature type="repeat" description="ANK" evidence="3">
    <location>
        <begin position="1255"/>
        <end position="1287"/>
    </location>
</feature>
<keyword evidence="2 3" id="KW-0040">ANK repeat</keyword>
<reference evidence="6 7" key="1">
    <citation type="submission" date="2015-08" db="EMBL/GenBank/DDBJ databases">
        <title>Genome sequencing of Penicillium nordicum.</title>
        <authorList>
            <person name="Nguyen H.D."/>
            <person name="Seifert K.A."/>
        </authorList>
    </citation>
    <scope>NUCLEOTIDE SEQUENCE [LARGE SCALE GENOMIC DNA]</scope>
    <source>
        <strain evidence="6 7">DAOMC 185683</strain>
    </source>
</reference>
<feature type="repeat" description="ANK" evidence="3">
    <location>
        <begin position="1387"/>
        <end position="1419"/>
    </location>
</feature>
<feature type="repeat" description="ANK" evidence="3">
    <location>
        <begin position="1651"/>
        <end position="1683"/>
    </location>
</feature>
<evidence type="ECO:0000313" key="7">
    <source>
        <dbReference type="Proteomes" id="UP000037696"/>
    </source>
</evidence>
<sequence length="1914" mass="211990">MEPASFAVGIIGLAGLFSTCLEAVERFDSWKDYDSEFRSLVAQFKVQKLRLSKWGVAVGLEDDELSYVHDPLLDDPKIESTVKELLLAINTACRDEDKAFLTPMLGKDENTTKDQPFHRHAPRESKRQKLGWIFRTKAKRVAQVDRFSKLVESLHILVPIEDPKEHMGRRPTGDKVSDADVWRTELENLVKRMETQMEDEHRRDLHAWLLGSTPSNELYEIFSERKIKGTCEWVLGQPWFLNWASPDFPTECAKILWINGHAGFGKSVICARVIDHVSSNSKDPVAHFFFSSDFESRRDPFIAIRSWLSQLLRHPVVFSLAREKLTTQQGQRATRGDTLKLLRELVIKIPRCTFVLDGLDECRWVEQDYNSNHGASIVDFLEALRHAIAGTSTRLLVVSRDEPEISACLVNESNPNDVIVIQHSITPEDVRPDLDMFARSIVNKRLSTMTEGTKEDISQKLAECCNGQFLWVQMQESQLHDWKSPKQLEKTINSTPPGLQKTYDREWTGISHLSEDKRERTIALLRWAAFALRPLSVCEMAGALLINADCDEVRFEGVPGRINENYIKSEMMELCGSLIDVRSPEAECDPGSRTVHLAHFTVKEYLLCNLPMQGRLLQLNSSLKFSTEGMENTLAAKMCLCYVDFEEVWQETPEEGRAQVLSSFRDYAARSWYQHASFGNIRDSELVKSVNHLFDIENPNWASWKDWFDLNDVPQKIGCFDSEEDPDPSTSDDKQKIGSSKSGDDPELSISKDGQTTQTTSMSPLYYATWLGLTDTMDLLLQREKCSIDEQGNFGRTPLSAACERGHLDAVKKLLDNDADLEIAGDNNHTPLHTAACSGHGEVLKLLLEKGAKIHNGSDGLKTPLSCACLNGHHQVAQMLLQWEPELMATHEEWIPLLAASKGGFLDIVQLLIQKGADIGASNSFRETSLYIACENGHIEVVRLLLDKGADVQHRIQSGWTPVNAASDEGFLDIVLLLAERGADINIPNQCGETPLYSASWEGHIEVVRLLLEGRVDIEVENDLGETPLSSACYKGHIEIVRLLLDKGADVNHRTQSGWTPVNTASDGGFLDIVLLLAERGTDNNVPNESGGTPLYNACRKGYIEVVRILLDKGADVHYRNQFGWTPVNAASDEGFPDIVLLLTEREADINVPNESGVTPLYNACRKGHIEVVRILLDKGADVQHRNQFGWTPVNAASDEGFPDIVLLLTEREADINVPNESGVTPLYNACRKGHIEVVRILLDKGADVQHRNQFGWTPVNAASDEGFPDIVLLLTERGADINVPNEFGGTPLYNASWEGHIEVVRLLLEGQADIDTPDQFGETPLYVACDSGHIDVVRLLLDKGADVHHLDDKQWTAVHAASNRGFLDIVLLLLDRAADINAQTESGETALLRASYKGHIEVVKSLVAKGADLEIANRYGLHPLNVASQKGFLDVITVLLEEGATIESAGKNGKRPLHVAASEGSIEIVELLLKKDADINSVTEDGRTPLHYAPSGGSMEVVKLLLEKGADINRVSKDGVTPLHYASSGGYIEVVNLLLEKGADINSVTAGDVTPLHCASSGGSMEVVKLLLEKGADINSVTKGGVTPLHFAPSGGSMEVVKLLLEKGADINSVAEDGRTPLHCASSSGSMEVVKLLFEKGADINSVTEGGRTPLHAASFGSYIGVVKLLLDKGAGIESVDVRMGTPLHTASVSGNLDVVNMLLERGAAIENGNFDDRTLLRYVSPHDKLEVINNFLHSEKLRIDIQVEKGCTPTFYVVARGPSKMAKLLLLRLHANAKDRYSMMRLLAAARNNYEEAIEQLNTLRGGQSNMDGLGRELIWWAIGIGRSQILALIHQWCYTQSFGARIPQASDDKIWSLVDLDMGRICDVCTRPMLINTSYRRCEGCNNFNICLEFVGVKVKCLDTVHEWSSL</sequence>
<feature type="repeat" description="ANK" evidence="3">
    <location>
        <begin position="1288"/>
        <end position="1320"/>
    </location>
</feature>
<feature type="repeat" description="ANK" evidence="3">
    <location>
        <begin position="1486"/>
        <end position="1518"/>
    </location>
</feature>
<feature type="repeat" description="ANK" evidence="3">
    <location>
        <begin position="991"/>
        <end position="1023"/>
    </location>
</feature>
<feature type="repeat" description="ANK" evidence="3">
    <location>
        <begin position="1684"/>
        <end position="1716"/>
    </location>
</feature>
<dbReference type="InterPro" id="IPR056884">
    <property type="entry name" value="NPHP3-like_N"/>
</dbReference>
<name>A0A0M8NZC1_9EURO</name>
<feature type="repeat" description="ANK" evidence="3">
    <location>
        <begin position="1552"/>
        <end position="1584"/>
    </location>
</feature>
<evidence type="ECO:0000256" key="1">
    <source>
        <dbReference type="ARBA" id="ARBA00022737"/>
    </source>
</evidence>
<feature type="repeat" description="ANK" evidence="3">
    <location>
        <begin position="925"/>
        <end position="957"/>
    </location>
</feature>
<dbReference type="Pfam" id="PF13637">
    <property type="entry name" value="Ank_4"/>
    <property type="match status" value="1"/>
</dbReference>
<feature type="repeat" description="ANK" evidence="3">
    <location>
        <begin position="1453"/>
        <end position="1485"/>
    </location>
</feature>
<evidence type="ECO:0000259" key="5">
    <source>
        <dbReference type="PROSITE" id="PS50837"/>
    </source>
</evidence>
<dbReference type="InterPro" id="IPR007111">
    <property type="entry name" value="NACHT_NTPase"/>
</dbReference>
<feature type="repeat" description="ANK" evidence="3">
    <location>
        <begin position="1321"/>
        <end position="1353"/>
    </location>
</feature>
<feature type="repeat" description="ANK" evidence="3">
    <location>
        <begin position="1519"/>
        <end position="1551"/>
    </location>
</feature>
<dbReference type="Pfam" id="PF14479">
    <property type="entry name" value="HeLo"/>
    <property type="match status" value="1"/>
</dbReference>
<dbReference type="PROSITE" id="PS50837">
    <property type="entry name" value="NACHT"/>
    <property type="match status" value="1"/>
</dbReference>
<gene>
    <name evidence="6" type="ORF">ACN38_g6814</name>
</gene>
<dbReference type="InterPro" id="IPR002110">
    <property type="entry name" value="Ankyrin_rpt"/>
</dbReference>
<dbReference type="PRINTS" id="PR01415">
    <property type="entry name" value="ANKYRIN"/>
</dbReference>
<feature type="repeat" description="ANK" evidence="3">
    <location>
        <begin position="827"/>
        <end position="859"/>
    </location>
</feature>
<evidence type="ECO:0000313" key="6">
    <source>
        <dbReference type="EMBL" id="KOS42316.1"/>
    </source>
</evidence>
<feature type="repeat" description="ANK" evidence="3">
    <location>
        <begin position="1222"/>
        <end position="1254"/>
    </location>
</feature>
<dbReference type="Gene3D" id="3.40.50.300">
    <property type="entry name" value="P-loop containing nucleotide triphosphate hydrolases"/>
    <property type="match status" value="1"/>
</dbReference>
<dbReference type="PROSITE" id="PS50088">
    <property type="entry name" value="ANK_REPEAT"/>
    <property type="match status" value="27"/>
</dbReference>
<feature type="repeat" description="ANK" evidence="3">
    <location>
        <begin position="1420"/>
        <end position="1452"/>
    </location>
</feature>
<feature type="domain" description="NACHT" evidence="5">
    <location>
        <begin position="254"/>
        <end position="361"/>
    </location>
</feature>
<feature type="repeat" description="ANK" evidence="3">
    <location>
        <begin position="1189"/>
        <end position="1221"/>
    </location>
</feature>
<evidence type="ECO:0000256" key="4">
    <source>
        <dbReference type="SAM" id="MobiDB-lite"/>
    </source>
</evidence>